<comment type="subcellular location">
    <subcellularLocation>
        <location evidence="2 11">Cytoplasm</location>
    </subcellularLocation>
</comment>
<evidence type="ECO:0000256" key="4">
    <source>
        <dbReference type="ARBA" id="ARBA00008426"/>
    </source>
</evidence>
<comment type="function">
    <text evidence="1 11">Transaldolase is important for the balance of metabolites in the pentose-phosphate pathway.</text>
</comment>
<dbReference type="Gene3D" id="3.20.20.70">
    <property type="entry name" value="Aldolase class I"/>
    <property type="match status" value="1"/>
</dbReference>
<sequence>MEKNNVKRIHDFGQSIWLDFIDRKIMDTGDLQKLIDEDGVRGVTSNPAIFEKAISSSSDYDADIKELSRQEMSNEDIFYSLAVRDIKRAADLFKPVYEEEVKGADGYISLEVSPHLARDTEGTIRQARELWKAVDRENVMIKIPGTAEGLAAIRTCISEGININVTLLFSLDRYETVANAYISGLEDRVRADKPIDHIASVASFFLSRIDVMVDPVLKEKGLDQLYGEVAIASAKKAYEIYKRVFSSDRFKKLEIDGAKPQRLLWASTSSKNPDFPDTKYVEALIGPNTVNTVPMDTVEAFRDHGKAENTLEDGLDKATSTLSQLKEAGIDLDEMTQKLEEEGIEKFNQPYDKLLDAIGQQKKKALASGNS</sequence>
<keyword evidence="8 11" id="KW-0570">Pentose shunt</keyword>
<evidence type="ECO:0000256" key="9">
    <source>
        <dbReference type="ARBA" id="ARBA00023270"/>
    </source>
</evidence>
<comment type="similarity">
    <text evidence="4 11">Belongs to the transaldolase family. Type 2 subfamily.</text>
</comment>
<dbReference type="Pfam" id="PF00923">
    <property type="entry name" value="TAL_FSA"/>
    <property type="match status" value="1"/>
</dbReference>
<dbReference type="EC" id="2.2.1.2" evidence="5 11"/>
<dbReference type="PANTHER" id="PTHR10683:SF31">
    <property type="entry name" value="TRANSALDOLASE"/>
    <property type="match status" value="1"/>
</dbReference>
<dbReference type="GO" id="GO:0006098">
    <property type="term" value="P:pentose-phosphate shunt"/>
    <property type="evidence" value="ECO:0007669"/>
    <property type="project" value="UniProtKB-UniRule"/>
</dbReference>
<dbReference type="GO" id="GO:0005737">
    <property type="term" value="C:cytoplasm"/>
    <property type="evidence" value="ECO:0007669"/>
    <property type="project" value="UniProtKB-SubCell"/>
</dbReference>
<evidence type="ECO:0000313" key="13">
    <source>
        <dbReference type="Proteomes" id="UP000256708"/>
    </source>
</evidence>
<accession>A0A3D8LF67</accession>
<dbReference type="SUPFAM" id="SSF51569">
    <property type="entry name" value="Aldolase"/>
    <property type="match status" value="1"/>
</dbReference>
<dbReference type="PIRSF" id="PIRSF036915">
    <property type="entry name" value="Trnald_Bac_Plnt"/>
    <property type="match status" value="1"/>
</dbReference>
<dbReference type="InterPro" id="IPR013785">
    <property type="entry name" value="Aldolase_TIM"/>
</dbReference>
<dbReference type="PANTHER" id="PTHR10683">
    <property type="entry name" value="TRANSALDOLASE"/>
    <property type="match status" value="1"/>
</dbReference>
<dbReference type="InterPro" id="IPR001585">
    <property type="entry name" value="TAL/FSA"/>
</dbReference>
<evidence type="ECO:0000313" key="12">
    <source>
        <dbReference type="EMBL" id="RDV16089.1"/>
    </source>
</evidence>
<dbReference type="RefSeq" id="WP_115564499.1">
    <property type="nucleotide sequence ID" value="NZ_QRGR01000005.1"/>
</dbReference>
<dbReference type="Proteomes" id="UP000256708">
    <property type="component" value="Unassembled WGS sequence"/>
</dbReference>
<evidence type="ECO:0000256" key="11">
    <source>
        <dbReference type="HAMAP-Rule" id="MF_00493"/>
    </source>
</evidence>
<dbReference type="CDD" id="cd00955">
    <property type="entry name" value="Transaldolase_like"/>
    <property type="match status" value="1"/>
</dbReference>
<reference evidence="13" key="1">
    <citation type="submission" date="2018-08" db="EMBL/GenBank/DDBJ databases">
        <authorList>
            <person name="Liu Z.-W."/>
            <person name="Du Z.-J."/>
        </authorList>
    </citation>
    <scope>NUCLEOTIDE SEQUENCE [LARGE SCALE GENOMIC DNA]</scope>
    <source>
        <strain evidence="13">H4X</strain>
    </source>
</reference>
<keyword evidence="9 11" id="KW-0704">Schiff base</keyword>
<evidence type="ECO:0000256" key="8">
    <source>
        <dbReference type="ARBA" id="ARBA00023126"/>
    </source>
</evidence>
<dbReference type="NCBIfam" id="NF002881">
    <property type="entry name" value="PRK03343.1"/>
    <property type="match status" value="1"/>
</dbReference>
<keyword evidence="13" id="KW-1185">Reference proteome</keyword>
<comment type="catalytic activity">
    <reaction evidence="10 11">
        <text>D-sedoheptulose 7-phosphate + D-glyceraldehyde 3-phosphate = D-erythrose 4-phosphate + beta-D-fructose 6-phosphate</text>
        <dbReference type="Rhea" id="RHEA:17053"/>
        <dbReference type="ChEBI" id="CHEBI:16897"/>
        <dbReference type="ChEBI" id="CHEBI:57483"/>
        <dbReference type="ChEBI" id="CHEBI:57634"/>
        <dbReference type="ChEBI" id="CHEBI:59776"/>
        <dbReference type="EC" id="2.2.1.2"/>
    </reaction>
</comment>
<dbReference type="PROSITE" id="PS01054">
    <property type="entry name" value="TRANSALDOLASE_1"/>
    <property type="match status" value="1"/>
</dbReference>
<keyword evidence="7 11" id="KW-0808">Transferase</keyword>
<comment type="caution">
    <text evidence="12">The sequence shown here is derived from an EMBL/GenBank/DDBJ whole genome shotgun (WGS) entry which is preliminary data.</text>
</comment>
<dbReference type="InterPro" id="IPR018225">
    <property type="entry name" value="Transaldolase_AS"/>
</dbReference>
<evidence type="ECO:0000256" key="5">
    <source>
        <dbReference type="ARBA" id="ARBA00013151"/>
    </source>
</evidence>
<dbReference type="GO" id="GO:0004801">
    <property type="term" value="F:transaldolase activity"/>
    <property type="evidence" value="ECO:0007669"/>
    <property type="project" value="UniProtKB-UniRule"/>
</dbReference>
<comment type="pathway">
    <text evidence="3 11">Carbohydrate degradation; pentose phosphate pathway; D-glyceraldehyde 3-phosphate and beta-D-fructose 6-phosphate from D-ribose 5-phosphate and D-xylulose 5-phosphate (non-oxidative stage): step 2/3.</text>
</comment>
<evidence type="ECO:0000256" key="2">
    <source>
        <dbReference type="ARBA" id="ARBA00004496"/>
    </source>
</evidence>
<dbReference type="OrthoDB" id="140919at2"/>
<name>A0A3D8LF67_9BACT</name>
<evidence type="ECO:0000256" key="10">
    <source>
        <dbReference type="ARBA" id="ARBA00048810"/>
    </source>
</evidence>
<feature type="active site" description="Schiff-base intermediate with substrate" evidence="11">
    <location>
        <position position="142"/>
    </location>
</feature>
<dbReference type="GO" id="GO:0005975">
    <property type="term" value="P:carbohydrate metabolic process"/>
    <property type="evidence" value="ECO:0007669"/>
    <property type="project" value="InterPro"/>
</dbReference>
<proteinExistence type="inferred from homology"/>
<dbReference type="InterPro" id="IPR004732">
    <property type="entry name" value="Transaldolase_2"/>
</dbReference>
<evidence type="ECO:0000256" key="3">
    <source>
        <dbReference type="ARBA" id="ARBA00004857"/>
    </source>
</evidence>
<dbReference type="AlphaFoldDB" id="A0A3D8LF67"/>
<gene>
    <name evidence="11 12" type="primary">tal</name>
    <name evidence="12" type="ORF">DXT99_05305</name>
</gene>
<dbReference type="HAMAP" id="MF_00493">
    <property type="entry name" value="Transaldolase_2"/>
    <property type="match status" value="1"/>
</dbReference>
<evidence type="ECO:0000256" key="6">
    <source>
        <dbReference type="ARBA" id="ARBA00022490"/>
    </source>
</evidence>
<dbReference type="NCBIfam" id="TIGR00876">
    <property type="entry name" value="tal_mycobact"/>
    <property type="match status" value="1"/>
</dbReference>
<protein>
    <recommendedName>
        <fullName evidence="5 11">Transaldolase</fullName>
        <ecNumber evidence="5 11">2.2.1.2</ecNumber>
    </recommendedName>
</protein>
<evidence type="ECO:0000256" key="1">
    <source>
        <dbReference type="ARBA" id="ARBA00003518"/>
    </source>
</evidence>
<dbReference type="UniPathway" id="UPA00115">
    <property type="reaction ID" value="UER00414"/>
</dbReference>
<dbReference type="EMBL" id="QRGR01000005">
    <property type="protein sequence ID" value="RDV16089.1"/>
    <property type="molecule type" value="Genomic_DNA"/>
</dbReference>
<keyword evidence="6 11" id="KW-0963">Cytoplasm</keyword>
<evidence type="ECO:0000256" key="7">
    <source>
        <dbReference type="ARBA" id="ARBA00022679"/>
    </source>
</evidence>
<organism evidence="12 13">
    <name type="scientific">Pontibacter diazotrophicus</name>
    <dbReference type="NCBI Taxonomy" id="1400979"/>
    <lineage>
        <taxon>Bacteria</taxon>
        <taxon>Pseudomonadati</taxon>
        <taxon>Bacteroidota</taxon>
        <taxon>Cytophagia</taxon>
        <taxon>Cytophagales</taxon>
        <taxon>Hymenobacteraceae</taxon>
        <taxon>Pontibacter</taxon>
    </lineage>
</organism>